<name>A0A1W6V826_VIBAL</name>
<evidence type="ECO:0000313" key="4">
    <source>
        <dbReference type="EMBL" id="ARP21309.1"/>
    </source>
</evidence>
<dbReference type="EMBL" id="CP017903">
    <property type="protein sequence ID" value="ARP21309.1"/>
    <property type="molecule type" value="Genomic_DNA"/>
</dbReference>
<sequence length="292" mass="33969">MATSLSRWIAFGYACAKPPAIRYPMPDNNFNNLLAEAISALNTPNFTPKLMRVIRTLFHFDCAVILGYREGKHPIYLYDSIENERELLFQRYLTDSFQNDPFFLKLNETKQQGVFTLKDVARKGVDFTSYCEQFYHQTGWKDELSMLVEVESGRWVMLYFGYMTDGKYFSQQQINKLKPYFPIIQSLCQQHWKQTEFTFSEPVFAQSAYSGSMRLAIEQALATFGVESLTRREQEVASLLAQGFDTKEIAARLHLVQGTVKNHRKRIYSQLNVSSLSELFQLFLNHLILHSR</sequence>
<evidence type="ECO:0000256" key="2">
    <source>
        <dbReference type="ARBA" id="ARBA00023125"/>
    </source>
</evidence>
<evidence type="ECO:0000256" key="1">
    <source>
        <dbReference type="ARBA" id="ARBA00023015"/>
    </source>
</evidence>
<dbReference type="CDD" id="cd06170">
    <property type="entry name" value="LuxR_C_like"/>
    <property type="match status" value="1"/>
</dbReference>
<keyword evidence="3" id="KW-0804">Transcription</keyword>
<keyword evidence="2" id="KW-0238">DNA-binding</keyword>
<keyword evidence="1" id="KW-0805">Transcription regulation</keyword>
<dbReference type="AlphaFoldDB" id="A0A1W6V826"/>
<dbReference type="SMART" id="SM00421">
    <property type="entry name" value="HTH_LUXR"/>
    <property type="match status" value="1"/>
</dbReference>
<dbReference type="GO" id="GO:0006355">
    <property type="term" value="P:regulation of DNA-templated transcription"/>
    <property type="evidence" value="ECO:0007669"/>
    <property type="project" value="InterPro"/>
</dbReference>
<dbReference type="PRINTS" id="PR00038">
    <property type="entry name" value="HTHLUXR"/>
</dbReference>
<gene>
    <name evidence="4" type="primary">ttrR_2</name>
    <name evidence="4" type="ORF">K05K4_45920</name>
</gene>
<protein>
    <submittedName>
        <fullName evidence="4">Tetrathionate response regulatory protein TtrR</fullName>
    </submittedName>
</protein>
<dbReference type="SUPFAM" id="SSF46894">
    <property type="entry name" value="C-terminal effector domain of the bipartite response regulators"/>
    <property type="match status" value="1"/>
</dbReference>
<organism evidence="4">
    <name type="scientific">Vibrio alginolyticus</name>
    <dbReference type="NCBI Taxonomy" id="663"/>
    <lineage>
        <taxon>Bacteria</taxon>
        <taxon>Pseudomonadati</taxon>
        <taxon>Pseudomonadota</taxon>
        <taxon>Gammaproteobacteria</taxon>
        <taxon>Vibrionales</taxon>
        <taxon>Vibrionaceae</taxon>
        <taxon>Vibrio</taxon>
    </lineage>
</organism>
<dbReference type="PROSITE" id="PS50043">
    <property type="entry name" value="HTH_LUXR_2"/>
    <property type="match status" value="1"/>
</dbReference>
<accession>A0A1W6V826</accession>
<dbReference type="InterPro" id="IPR000792">
    <property type="entry name" value="Tscrpt_reg_LuxR_C"/>
</dbReference>
<reference evidence="4" key="1">
    <citation type="submission" date="2016-10" db="EMBL/GenBank/DDBJ databases">
        <title>The High Quality Genome of Vibrio alginolyticus K01M1.</title>
        <authorList>
            <person name="Wendling C."/>
            <person name="Chibani C.M."/>
            <person name="Hertel R."/>
            <person name="Sproer C."/>
            <person name="Bunk B."/>
            <person name="Overmann J."/>
            <person name="Roth O."/>
            <person name="Liesegang H."/>
        </authorList>
    </citation>
    <scope>NUCLEOTIDE SEQUENCE</scope>
    <source>
        <strain evidence="4">K05K4</strain>
    </source>
</reference>
<evidence type="ECO:0000256" key="3">
    <source>
        <dbReference type="ARBA" id="ARBA00023163"/>
    </source>
</evidence>
<dbReference type="Gene3D" id="1.10.10.10">
    <property type="entry name" value="Winged helix-like DNA-binding domain superfamily/Winged helix DNA-binding domain"/>
    <property type="match status" value="1"/>
</dbReference>
<dbReference type="PANTHER" id="PTHR44688:SF16">
    <property type="entry name" value="DNA-BINDING TRANSCRIPTIONAL ACTIVATOR DEVR_DOSR"/>
    <property type="match status" value="1"/>
</dbReference>
<dbReference type="InterPro" id="IPR036388">
    <property type="entry name" value="WH-like_DNA-bd_sf"/>
</dbReference>
<dbReference type="PANTHER" id="PTHR44688">
    <property type="entry name" value="DNA-BINDING TRANSCRIPTIONAL ACTIVATOR DEVR_DOSR"/>
    <property type="match status" value="1"/>
</dbReference>
<dbReference type="GO" id="GO:0003677">
    <property type="term" value="F:DNA binding"/>
    <property type="evidence" value="ECO:0007669"/>
    <property type="project" value="UniProtKB-KW"/>
</dbReference>
<dbReference type="Pfam" id="PF00196">
    <property type="entry name" value="GerE"/>
    <property type="match status" value="1"/>
</dbReference>
<dbReference type="InterPro" id="IPR016032">
    <property type="entry name" value="Sig_transdc_resp-reg_C-effctor"/>
</dbReference>
<proteinExistence type="predicted"/>